<dbReference type="SFLD" id="SFLDS00005">
    <property type="entry name" value="Isoprenoid_Synthase_Type_I"/>
    <property type="match status" value="1"/>
</dbReference>
<protein>
    <submittedName>
        <fullName evidence="2">Phytoene/squalene synthase family protein</fullName>
        <ecNumber evidence="2">2.5.1.-</ecNumber>
    </submittedName>
</protein>
<dbReference type="PANTHER" id="PTHR31480">
    <property type="entry name" value="BIFUNCTIONAL LYCOPENE CYCLASE/PHYTOENE SYNTHASE"/>
    <property type="match status" value="1"/>
</dbReference>
<dbReference type="GO" id="GO:0016740">
    <property type="term" value="F:transferase activity"/>
    <property type="evidence" value="ECO:0007669"/>
    <property type="project" value="UniProtKB-KW"/>
</dbReference>
<proteinExistence type="predicted"/>
<reference evidence="2 3" key="1">
    <citation type="submission" date="2023-09" db="EMBL/GenBank/DDBJ databases">
        <authorList>
            <person name="Rey-Velasco X."/>
        </authorList>
    </citation>
    <scope>NUCLEOTIDE SEQUENCE [LARGE SCALE GENOMIC DNA]</scope>
    <source>
        <strain evidence="2 3">P050</strain>
    </source>
</reference>
<dbReference type="EMBL" id="JAVRHV010000001">
    <property type="protein sequence ID" value="MDT0552396.1"/>
    <property type="molecule type" value="Genomic_DNA"/>
</dbReference>
<evidence type="ECO:0000313" key="3">
    <source>
        <dbReference type="Proteomes" id="UP001252186"/>
    </source>
</evidence>
<sequence>MKKLFDNSSFKCSKLITNTYSTSFSLGIKLFHPNVQNSIYKIYAFVRYADEIVDSFHKYDREELFIEFEKDYEKSLRRRISLNPILNAFQEVVLKFELQDLVQDFMRSMKADLYESDYTSTLSYEEYIHGSANVVGLMCLKVFVEGDIEEYNRLKSYAMKLGSAFQKVNFLRDLKDDYEILGRSYFPELSLGNLDADSKLKIIEDIEEDFHEAYKGIVLLPKKCKLGVYVAFTYYRILLRKLKKKNVNYILNERTRISNPVKVSLLCTSYIRYKLNVL</sequence>
<dbReference type="InterPro" id="IPR002060">
    <property type="entry name" value="Squ/phyt_synthse"/>
</dbReference>
<dbReference type="InterPro" id="IPR044843">
    <property type="entry name" value="Trans_IPPS_bact-type"/>
</dbReference>
<dbReference type="SFLD" id="SFLDG01212">
    <property type="entry name" value="Phytoene_synthase_like"/>
    <property type="match status" value="1"/>
</dbReference>
<dbReference type="Pfam" id="PF00494">
    <property type="entry name" value="SQS_PSY"/>
    <property type="match status" value="1"/>
</dbReference>
<dbReference type="RefSeq" id="WP_311592256.1">
    <property type="nucleotide sequence ID" value="NZ_JAVRHV010000001.1"/>
</dbReference>
<dbReference type="Proteomes" id="UP001252186">
    <property type="component" value="Unassembled WGS sequence"/>
</dbReference>
<dbReference type="CDD" id="cd00683">
    <property type="entry name" value="Trans_IPPS_HH"/>
    <property type="match status" value="1"/>
</dbReference>
<evidence type="ECO:0000313" key="2">
    <source>
        <dbReference type="EMBL" id="MDT0552396.1"/>
    </source>
</evidence>
<organism evidence="2 3">
    <name type="scientific">Urechidicola vernalis</name>
    <dbReference type="NCBI Taxonomy" id="3075600"/>
    <lineage>
        <taxon>Bacteria</taxon>
        <taxon>Pseudomonadati</taxon>
        <taxon>Bacteroidota</taxon>
        <taxon>Flavobacteriia</taxon>
        <taxon>Flavobacteriales</taxon>
        <taxon>Flavobacteriaceae</taxon>
        <taxon>Urechidicola</taxon>
    </lineage>
</organism>
<dbReference type="InterPro" id="IPR008949">
    <property type="entry name" value="Isoprenoid_synthase_dom_sf"/>
</dbReference>
<name>A0ABU2Y2H0_9FLAO</name>
<dbReference type="Gene3D" id="1.10.600.10">
    <property type="entry name" value="Farnesyl Diphosphate Synthase"/>
    <property type="match status" value="1"/>
</dbReference>
<dbReference type="SFLD" id="SFLDG01018">
    <property type="entry name" value="Squalene/Phytoene_Synthase_Lik"/>
    <property type="match status" value="1"/>
</dbReference>
<keyword evidence="1 2" id="KW-0808">Transferase</keyword>
<dbReference type="InterPro" id="IPR033904">
    <property type="entry name" value="Trans_IPPS_HH"/>
</dbReference>
<dbReference type="InterPro" id="IPR019845">
    <property type="entry name" value="Squalene/phytoene_synthase_CS"/>
</dbReference>
<comment type="caution">
    <text evidence="2">The sequence shown here is derived from an EMBL/GenBank/DDBJ whole genome shotgun (WGS) entry which is preliminary data.</text>
</comment>
<gene>
    <name evidence="2" type="ORF">RM519_03975</name>
</gene>
<dbReference type="EC" id="2.5.1.-" evidence="2"/>
<evidence type="ECO:0000256" key="1">
    <source>
        <dbReference type="ARBA" id="ARBA00022679"/>
    </source>
</evidence>
<dbReference type="SUPFAM" id="SSF48576">
    <property type="entry name" value="Terpenoid synthases"/>
    <property type="match status" value="1"/>
</dbReference>
<accession>A0ABU2Y2H0</accession>
<dbReference type="PROSITE" id="PS01045">
    <property type="entry name" value="SQUALEN_PHYTOEN_SYN_2"/>
    <property type="match status" value="1"/>
</dbReference>
<keyword evidence="3" id="KW-1185">Reference proteome</keyword>